<dbReference type="NCBIfam" id="NF004231">
    <property type="entry name" value="PRK05679.1"/>
    <property type="match status" value="1"/>
</dbReference>
<dbReference type="Proteomes" id="UP000479132">
    <property type="component" value="Unassembled WGS sequence"/>
</dbReference>
<comment type="similarity">
    <text evidence="3">Belongs to the pyridoxamine 5'-phosphate oxidase family.</text>
</comment>
<evidence type="ECO:0000256" key="7">
    <source>
        <dbReference type="ARBA" id="ARBA00023002"/>
    </source>
</evidence>
<dbReference type="HAMAP" id="MF_01629">
    <property type="entry name" value="PdxH"/>
    <property type="match status" value="1"/>
</dbReference>
<dbReference type="RefSeq" id="WP_165271208.1">
    <property type="nucleotide sequence ID" value="NZ_JAALLS010000029.1"/>
</dbReference>
<dbReference type="InterPro" id="IPR011576">
    <property type="entry name" value="Pyridox_Oxase_N"/>
</dbReference>
<dbReference type="PANTHER" id="PTHR10851:SF0">
    <property type="entry name" value="PYRIDOXINE-5'-PHOSPHATE OXIDASE"/>
    <property type="match status" value="1"/>
</dbReference>
<dbReference type="AlphaFoldDB" id="A0A6M1TD79"/>
<feature type="binding site" evidence="11">
    <location>
        <position position="88"/>
    </location>
    <ligand>
        <name>FMN</name>
        <dbReference type="ChEBI" id="CHEBI:58210"/>
    </ligand>
</feature>
<comment type="subunit">
    <text evidence="4">Homodimer.</text>
</comment>
<feature type="binding site" evidence="11">
    <location>
        <begin position="82"/>
        <end position="83"/>
    </location>
    <ligand>
        <name>FMN</name>
        <dbReference type="ChEBI" id="CHEBI:58210"/>
    </ligand>
</feature>
<dbReference type="Pfam" id="PF01243">
    <property type="entry name" value="PNPOx_N"/>
    <property type="match status" value="1"/>
</dbReference>
<evidence type="ECO:0000256" key="9">
    <source>
        <dbReference type="NCBIfam" id="TIGR00558"/>
    </source>
</evidence>
<evidence type="ECO:0000313" key="14">
    <source>
        <dbReference type="EMBL" id="NGP89981.1"/>
    </source>
</evidence>
<evidence type="ECO:0000256" key="3">
    <source>
        <dbReference type="ARBA" id="ARBA00007301"/>
    </source>
</evidence>
<dbReference type="GO" id="GO:0004733">
    <property type="term" value="F:pyridoxamine phosphate oxidase activity"/>
    <property type="evidence" value="ECO:0007669"/>
    <property type="project" value="UniProtKB-UniRule"/>
</dbReference>
<dbReference type="PIRSF" id="PIRSF000190">
    <property type="entry name" value="Pyd_amn-ph_oxd"/>
    <property type="match status" value="1"/>
</dbReference>
<dbReference type="GO" id="GO:0010181">
    <property type="term" value="F:FMN binding"/>
    <property type="evidence" value="ECO:0007669"/>
    <property type="project" value="UniProtKB-UniRule"/>
</dbReference>
<feature type="binding site" evidence="10">
    <location>
        <position position="133"/>
    </location>
    <ligand>
        <name>substrate</name>
    </ligand>
</feature>
<evidence type="ECO:0000256" key="2">
    <source>
        <dbReference type="ARBA" id="ARBA00005037"/>
    </source>
</evidence>
<evidence type="ECO:0000256" key="5">
    <source>
        <dbReference type="ARBA" id="ARBA00022630"/>
    </source>
</evidence>
<comment type="caution">
    <text evidence="14">The sequence shown here is derived from an EMBL/GenBank/DDBJ whole genome shotgun (WGS) entry which is preliminary data.</text>
</comment>
<comment type="pathway">
    <text evidence="1">Cofactor metabolism; pyridoxal 5'-phosphate salvage; pyridoxal 5'-phosphate from pyridoxamine 5'-phosphate: step 1/1.</text>
</comment>
<dbReference type="EC" id="1.4.3.5" evidence="9"/>
<evidence type="ECO:0000313" key="15">
    <source>
        <dbReference type="Proteomes" id="UP000479132"/>
    </source>
</evidence>
<evidence type="ECO:0000259" key="12">
    <source>
        <dbReference type="Pfam" id="PF01243"/>
    </source>
</evidence>
<dbReference type="InterPro" id="IPR000659">
    <property type="entry name" value="Pyridox_Oxase"/>
</dbReference>
<evidence type="ECO:0000256" key="6">
    <source>
        <dbReference type="ARBA" id="ARBA00022643"/>
    </source>
</evidence>
<dbReference type="EMBL" id="JAALLS010000029">
    <property type="protein sequence ID" value="NGP89981.1"/>
    <property type="molecule type" value="Genomic_DNA"/>
</dbReference>
<keyword evidence="6 11" id="KW-0288">FMN</keyword>
<dbReference type="GO" id="GO:0008615">
    <property type="term" value="P:pyridoxine biosynthetic process"/>
    <property type="evidence" value="ECO:0007669"/>
    <property type="project" value="UniProtKB-UniRule"/>
</dbReference>
<feature type="binding site" evidence="11">
    <location>
        <position position="111"/>
    </location>
    <ligand>
        <name>FMN</name>
        <dbReference type="ChEBI" id="CHEBI:58210"/>
    </ligand>
</feature>
<sequence>MSADNTQKGIEKIRREYAGEELSKSAVDNDPIAQFEEWFEQALSADVLDANAMTLSTVSGDGQPSSRIVLLKGIVNNGFRFYTNYGSRKGQEMEENPLASLCFYWAQLSRQVRIEGKVERLSRETSESYFQQRPRLSKIGAWASKQSNEVSSREELESKFEELKKRFDGQDVPLPDFWGGYLLVPHRIEFWQGRPGRLHDRVCYKKEAEEWQISRLAP</sequence>
<proteinExistence type="inferred from homology"/>
<dbReference type="FunFam" id="2.30.110.10:FF:000005">
    <property type="entry name" value="NAD(P)H-hydrate epimerase"/>
    <property type="match status" value="1"/>
</dbReference>
<feature type="binding site" evidence="11">
    <location>
        <begin position="67"/>
        <end position="72"/>
    </location>
    <ligand>
        <name>FMN</name>
        <dbReference type="ChEBI" id="CHEBI:58210"/>
    </ligand>
</feature>
<dbReference type="SUPFAM" id="SSF50475">
    <property type="entry name" value="FMN-binding split barrel"/>
    <property type="match status" value="1"/>
</dbReference>
<keyword evidence="15" id="KW-1185">Reference proteome</keyword>
<feature type="binding site" evidence="11">
    <location>
        <position position="201"/>
    </location>
    <ligand>
        <name>FMN</name>
        <dbReference type="ChEBI" id="CHEBI:58210"/>
    </ligand>
</feature>
<dbReference type="InterPro" id="IPR019740">
    <property type="entry name" value="Pyridox_Oxase_CS"/>
</dbReference>
<keyword evidence="7 14" id="KW-0560">Oxidoreductase</keyword>
<feature type="domain" description="Pyridoxamine 5'-phosphate oxidase N-terminal" evidence="12">
    <location>
        <begin position="41"/>
        <end position="164"/>
    </location>
</feature>
<gene>
    <name evidence="14" type="primary">pdxH</name>
    <name evidence="14" type="ORF">G3569_16600</name>
</gene>
<dbReference type="Pfam" id="PF10590">
    <property type="entry name" value="PNP_phzG_C"/>
    <property type="match status" value="1"/>
</dbReference>
<keyword evidence="8" id="KW-0664">Pyridoxine biosynthesis</keyword>
<feature type="binding site" evidence="11">
    <location>
        <begin position="146"/>
        <end position="147"/>
    </location>
    <ligand>
        <name>FMN</name>
        <dbReference type="ChEBI" id="CHEBI:58210"/>
    </ligand>
</feature>
<accession>A0A6M1TD79</accession>
<feature type="binding site" evidence="10">
    <location>
        <position position="137"/>
    </location>
    <ligand>
        <name>substrate</name>
    </ligand>
</feature>
<evidence type="ECO:0000256" key="10">
    <source>
        <dbReference type="PIRSR" id="PIRSR000190-1"/>
    </source>
</evidence>
<feature type="binding site" evidence="10">
    <location>
        <begin position="197"/>
        <end position="199"/>
    </location>
    <ligand>
        <name>substrate</name>
    </ligand>
</feature>
<evidence type="ECO:0000256" key="1">
    <source>
        <dbReference type="ARBA" id="ARBA00004738"/>
    </source>
</evidence>
<organism evidence="14 15">
    <name type="scientific">Fodinibius halophilus</name>
    <dbReference type="NCBI Taxonomy" id="1736908"/>
    <lineage>
        <taxon>Bacteria</taxon>
        <taxon>Pseudomonadati</taxon>
        <taxon>Balneolota</taxon>
        <taxon>Balneolia</taxon>
        <taxon>Balneolales</taxon>
        <taxon>Balneolaceae</taxon>
        <taxon>Fodinibius</taxon>
    </lineage>
</organism>
<feature type="domain" description="Pyridoxine 5'-phosphate oxidase dimerisation C-terminal" evidence="13">
    <location>
        <begin position="178"/>
        <end position="218"/>
    </location>
</feature>
<dbReference type="PROSITE" id="PS01064">
    <property type="entry name" value="PYRIDOX_OXIDASE"/>
    <property type="match status" value="1"/>
</dbReference>
<comment type="pathway">
    <text evidence="2">Cofactor metabolism; pyridoxal 5'-phosphate salvage; pyridoxal 5'-phosphate from pyridoxine 5'-phosphate: step 1/1.</text>
</comment>
<evidence type="ECO:0000256" key="4">
    <source>
        <dbReference type="ARBA" id="ARBA00011738"/>
    </source>
</evidence>
<dbReference type="Gene3D" id="2.30.110.10">
    <property type="entry name" value="Electron Transport, Fmn-binding Protein, Chain A"/>
    <property type="match status" value="1"/>
</dbReference>
<evidence type="ECO:0000256" key="8">
    <source>
        <dbReference type="ARBA" id="ARBA00023096"/>
    </source>
</evidence>
<feature type="binding site" evidence="10">
    <location>
        <begin position="14"/>
        <end position="17"/>
    </location>
    <ligand>
        <name>substrate</name>
    </ligand>
</feature>
<keyword evidence="5" id="KW-0285">Flavoprotein</keyword>
<protein>
    <recommendedName>
        <fullName evidence="9">Pyridoxamine 5'-phosphate oxidase</fullName>
        <ecNumber evidence="9">1.4.3.5</ecNumber>
    </recommendedName>
</protein>
<feature type="binding site" evidence="10">
    <location>
        <position position="72"/>
    </location>
    <ligand>
        <name>substrate</name>
    </ligand>
</feature>
<reference evidence="14 15" key="1">
    <citation type="submission" date="2020-02" db="EMBL/GenBank/DDBJ databases">
        <title>Aliifodinibius halophilus 2W32, complete genome.</title>
        <authorList>
            <person name="Li Y."/>
            <person name="Wu S."/>
        </authorList>
    </citation>
    <scope>NUCLEOTIDE SEQUENCE [LARGE SCALE GENOMIC DNA]</scope>
    <source>
        <strain evidence="14 15">2W32</strain>
    </source>
</reference>
<dbReference type="NCBIfam" id="TIGR00558">
    <property type="entry name" value="pdxH"/>
    <property type="match status" value="1"/>
</dbReference>
<feature type="binding site" evidence="10">
    <location>
        <position position="129"/>
    </location>
    <ligand>
        <name>substrate</name>
    </ligand>
</feature>
<name>A0A6M1TD79_9BACT</name>
<evidence type="ECO:0000256" key="11">
    <source>
        <dbReference type="PIRSR" id="PIRSR000190-2"/>
    </source>
</evidence>
<feature type="binding site" evidence="11">
    <location>
        <position position="191"/>
    </location>
    <ligand>
        <name>FMN</name>
        <dbReference type="ChEBI" id="CHEBI:58210"/>
    </ligand>
</feature>
<evidence type="ECO:0000259" key="13">
    <source>
        <dbReference type="Pfam" id="PF10590"/>
    </source>
</evidence>
<dbReference type="InterPro" id="IPR012349">
    <property type="entry name" value="Split_barrel_FMN-bd"/>
</dbReference>
<feature type="binding site" evidence="11">
    <location>
        <position position="89"/>
    </location>
    <ligand>
        <name>FMN</name>
        <dbReference type="ChEBI" id="CHEBI:58210"/>
    </ligand>
</feature>
<dbReference type="PANTHER" id="PTHR10851">
    <property type="entry name" value="PYRIDOXINE-5-PHOSPHATE OXIDASE"/>
    <property type="match status" value="1"/>
</dbReference>
<comment type="cofactor">
    <cofactor evidence="11">
        <name>FMN</name>
        <dbReference type="ChEBI" id="CHEBI:58210"/>
    </cofactor>
    <text evidence="11">Binds 1 FMN per subunit.</text>
</comment>
<dbReference type="InterPro" id="IPR019576">
    <property type="entry name" value="Pyridoxamine_oxidase_dimer_C"/>
</dbReference>